<evidence type="ECO:0008006" key="10">
    <source>
        <dbReference type="Google" id="ProtNLM"/>
    </source>
</evidence>
<keyword evidence="3 4" id="KW-0012">Acyltransferase</keyword>
<dbReference type="EMBL" id="JABFUD020000002">
    <property type="protein sequence ID" value="KAI5083426.1"/>
    <property type="molecule type" value="Genomic_DNA"/>
</dbReference>
<evidence type="ECO:0000256" key="4">
    <source>
        <dbReference type="RuleBase" id="RU003633"/>
    </source>
</evidence>
<feature type="domain" description="Chalcone/stilbene synthase C-terminal" evidence="7">
    <location>
        <begin position="451"/>
        <end position="596"/>
    </location>
</feature>
<dbReference type="GO" id="GO:0016747">
    <property type="term" value="F:acyltransferase activity, transferring groups other than amino-acyl groups"/>
    <property type="evidence" value="ECO:0007669"/>
    <property type="project" value="InterPro"/>
</dbReference>
<name>A0A9D4ZRK7_ADICA</name>
<keyword evidence="2 4" id="KW-0808">Transferase</keyword>
<dbReference type="GO" id="GO:0030639">
    <property type="term" value="P:polyketide biosynthetic process"/>
    <property type="evidence" value="ECO:0007669"/>
    <property type="project" value="TreeGrafter"/>
</dbReference>
<sequence>MAYTQIGTGHHDHHPQLATVHCNHDRHGNGFSEAGLQLPDVPQHHSRDGVAAHGHEANTKQRLHQIDLRVDDVHINGYLDDERRSPLDVQDAGRACRAMSPHAVGGNGHACILAIARAVPPHQLMQHSFADFYFNVTNCQHMTQLKLKMQRICERSGVETRHSIMTEEFLKQHPELYTPDTPSLEQRHQILAEEVPRLAAQAAQEALLEWGRPAHHITHLVVVTLSGVAMPGADVRLVQLLGLRPSVRRVMLYMLGCYAGVTALRVAKDLAENNPGSRVLVCCSELSATTFHAPHESCPYNLVSAALFGDGAVALIIGAHPERAPPPTALKSTHAAGGYKKTPSKAAMSISSPSSPGPISRNGISSQWNGKPQIAHTTHTRKDDLHQKDRLSSNGTYKYPPSLSSFMNNIMSIHIPPCPSPGDNIPPIIRHEHPQYQSLDVILRGEHPLYEIHSAIETIIPHTENIIQGSMKVEGLEFYLDRTLPSIVSDHVASFCKDLIKDIPGESMSLQEVFWAVHPGGPAVLDAVERAANLDGHHLQASRHILSKYGNVSASSVLFVLDELRKSKSVPSSPEWGVAIAFGPGITFEGVLLKRVACNCV</sequence>
<evidence type="ECO:0000256" key="1">
    <source>
        <dbReference type="ARBA" id="ARBA00005531"/>
    </source>
</evidence>
<evidence type="ECO:0000256" key="5">
    <source>
        <dbReference type="SAM" id="MobiDB-lite"/>
    </source>
</evidence>
<dbReference type="Gene3D" id="3.40.47.10">
    <property type="match status" value="2"/>
</dbReference>
<comment type="caution">
    <text evidence="8">The sequence shown here is derived from an EMBL/GenBank/DDBJ whole genome shotgun (WGS) entry which is preliminary data.</text>
</comment>
<dbReference type="InterPro" id="IPR012328">
    <property type="entry name" value="Chalcone/stilbene_synt_C"/>
</dbReference>
<reference evidence="8" key="1">
    <citation type="submission" date="2021-01" db="EMBL/GenBank/DDBJ databases">
        <title>Adiantum capillus-veneris genome.</title>
        <authorList>
            <person name="Fang Y."/>
            <person name="Liao Q."/>
        </authorList>
    </citation>
    <scope>NUCLEOTIDE SEQUENCE</scope>
    <source>
        <strain evidence="8">H3</strain>
        <tissue evidence="8">Leaf</tissue>
    </source>
</reference>
<keyword evidence="9" id="KW-1185">Reference proteome</keyword>
<dbReference type="SUPFAM" id="SSF53901">
    <property type="entry name" value="Thiolase-like"/>
    <property type="match status" value="2"/>
</dbReference>
<proteinExistence type="inferred from homology"/>
<feature type="compositionally biased region" description="Low complexity" evidence="5">
    <location>
        <begin position="349"/>
        <end position="366"/>
    </location>
</feature>
<evidence type="ECO:0000313" key="9">
    <source>
        <dbReference type="Proteomes" id="UP000886520"/>
    </source>
</evidence>
<dbReference type="InterPro" id="IPR016039">
    <property type="entry name" value="Thiolase-like"/>
</dbReference>
<dbReference type="FunFam" id="3.40.47.10:FF:000014">
    <property type="entry name" value="Chalcone synthase 1"/>
    <property type="match status" value="1"/>
</dbReference>
<dbReference type="Pfam" id="PF02797">
    <property type="entry name" value="Chal_sti_synt_C"/>
    <property type="match status" value="1"/>
</dbReference>
<dbReference type="PANTHER" id="PTHR11877">
    <property type="entry name" value="HYDROXYMETHYLGLUTARYL-COA SYNTHASE"/>
    <property type="match status" value="1"/>
</dbReference>
<dbReference type="InterPro" id="IPR011141">
    <property type="entry name" value="Polyketide_synthase_type-III"/>
</dbReference>
<evidence type="ECO:0000256" key="3">
    <source>
        <dbReference type="ARBA" id="ARBA00023315"/>
    </source>
</evidence>
<dbReference type="Proteomes" id="UP000886520">
    <property type="component" value="Chromosome 3"/>
</dbReference>
<feature type="compositionally biased region" description="Basic and acidic residues" evidence="5">
    <location>
        <begin position="380"/>
        <end position="391"/>
    </location>
</feature>
<dbReference type="PANTHER" id="PTHR11877:SF14">
    <property type="entry name" value="CHALCONE SYNTHASE"/>
    <property type="match status" value="1"/>
</dbReference>
<dbReference type="Pfam" id="PF00195">
    <property type="entry name" value="Chal_sti_synt_N"/>
    <property type="match status" value="1"/>
</dbReference>
<organism evidence="8 9">
    <name type="scientific">Adiantum capillus-veneris</name>
    <name type="common">Maidenhair fern</name>
    <dbReference type="NCBI Taxonomy" id="13818"/>
    <lineage>
        <taxon>Eukaryota</taxon>
        <taxon>Viridiplantae</taxon>
        <taxon>Streptophyta</taxon>
        <taxon>Embryophyta</taxon>
        <taxon>Tracheophyta</taxon>
        <taxon>Polypodiopsida</taxon>
        <taxon>Polypodiidae</taxon>
        <taxon>Polypodiales</taxon>
        <taxon>Pteridineae</taxon>
        <taxon>Pteridaceae</taxon>
        <taxon>Vittarioideae</taxon>
        <taxon>Adiantum</taxon>
    </lineage>
</organism>
<gene>
    <name evidence="8" type="ORF">GOP47_0003169</name>
</gene>
<feature type="domain" description="Chalcone/stilbene synthase N-terminal" evidence="6">
    <location>
        <begin position="103"/>
        <end position="321"/>
    </location>
</feature>
<evidence type="ECO:0000259" key="7">
    <source>
        <dbReference type="Pfam" id="PF02797"/>
    </source>
</evidence>
<dbReference type="AlphaFoldDB" id="A0A9D4ZRK7"/>
<protein>
    <recommendedName>
        <fullName evidence="10">Chalcone synthase</fullName>
    </recommendedName>
</protein>
<evidence type="ECO:0000259" key="6">
    <source>
        <dbReference type="Pfam" id="PF00195"/>
    </source>
</evidence>
<accession>A0A9D4ZRK7</accession>
<feature type="region of interest" description="Disordered" evidence="5">
    <location>
        <begin position="325"/>
        <end position="396"/>
    </location>
</feature>
<comment type="similarity">
    <text evidence="1 4">Belongs to the thiolase-like superfamily. Chalcone/stilbene synthases family.</text>
</comment>
<dbReference type="CDD" id="cd00831">
    <property type="entry name" value="CHS_like"/>
    <property type="match status" value="1"/>
</dbReference>
<evidence type="ECO:0000256" key="2">
    <source>
        <dbReference type="ARBA" id="ARBA00022679"/>
    </source>
</evidence>
<evidence type="ECO:0000313" key="8">
    <source>
        <dbReference type="EMBL" id="KAI5083426.1"/>
    </source>
</evidence>
<dbReference type="OrthoDB" id="1617579at2759"/>
<dbReference type="InterPro" id="IPR001099">
    <property type="entry name" value="Chalcone/stilbene_synt_N"/>
</dbReference>
<dbReference type="FunFam" id="3.40.47.10:FF:000025">
    <property type="entry name" value="Chalcone synthase 2"/>
    <property type="match status" value="1"/>
</dbReference>